<dbReference type="GO" id="GO:0000776">
    <property type="term" value="C:kinetochore"/>
    <property type="evidence" value="ECO:0007669"/>
    <property type="project" value="EnsemblFungi"/>
</dbReference>
<dbReference type="PROSITE" id="PS50082">
    <property type="entry name" value="WD_REPEATS_2"/>
    <property type="match status" value="1"/>
</dbReference>
<name>A0A1E3P8M9_WICAA</name>
<keyword evidence="1 3" id="KW-0853">WD repeat</keyword>
<evidence type="ECO:0000256" key="1">
    <source>
        <dbReference type="ARBA" id="ARBA00022574"/>
    </source>
</evidence>
<dbReference type="GO" id="GO:0043130">
    <property type="term" value="F:ubiquitin binding"/>
    <property type="evidence" value="ECO:0007669"/>
    <property type="project" value="EnsemblFungi"/>
</dbReference>
<dbReference type="GO" id="GO:1902499">
    <property type="term" value="P:positive regulation of protein autoubiquitination"/>
    <property type="evidence" value="ECO:0007669"/>
    <property type="project" value="EnsemblFungi"/>
</dbReference>
<dbReference type="GO" id="GO:0007094">
    <property type="term" value="P:mitotic spindle assembly checkpoint signaling"/>
    <property type="evidence" value="ECO:0007669"/>
    <property type="project" value="EnsemblFungi"/>
</dbReference>
<dbReference type="GO" id="GO:1990298">
    <property type="term" value="C:bub1-bub3 complex"/>
    <property type="evidence" value="ECO:0007669"/>
    <property type="project" value="EnsemblFungi"/>
</dbReference>
<evidence type="ECO:0000313" key="4">
    <source>
        <dbReference type="EMBL" id="ODQ61574.1"/>
    </source>
</evidence>
<dbReference type="GO" id="GO:1990758">
    <property type="term" value="P:mitotic sister chromatid biorientation"/>
    <property type="evidence" value="ECO:0007669"/>
    <property type="project" value="EnsemblFungi"/>
</dbReference>
<evidence type="ECO:0000256" key="2">
    <source>
        <dbReference type="ARBA" id="ARBA00022737"/>
    </source>
</evidence>
<dbReference type="InterPro" id="IPR001680">
    <property type="entry name" value="WD40_rpt"/>
</dbReference>
<dbReference type="InterPro" id="IPR036322">
    <property type="entry name" value="WD40_repeat_dom_sf"/>
</dbReference>
<accession>A0A1E3P8M9</accession>
<gene>
    <name evidence="4" type="ORF">WICANDRAFT_102477</name>
</gene>
<organism evidence="4 5">
    <name type="scientific">Wickerhamomyces anomalus (strain ATCC 58044 / CBS 1984 / NCYC 433 / NRRL Y-366-8)</name>
    <name type="common">Yeast</name>
    <name type="synonym">Hansenula anomala</name>
    <dbReference type="NCBI Taxonomy" id="683960"/>
    <lineage>
        <taxon>Eukaryota</taxon>
        <taxon>Fungi</taxon>
        <taxon>Dikarya</taxon>
        <taxon>Ascomycota</taxon>
        <taxon>Saccharomycotina</taxon>
        <taxon>Saccharomycetes</taxon>
        <taxon>Phaffomycetales</taxon>
        <taxon>Wickerhamomycetaceae</taxon>
        <taxon>Wickerhamomyces</taxon>
    </lineage>
</organism>
<dbReference type="STRING" id="683960.A0A1E3P8M9"/>
<dbReference type="SMART" id="SM00320">
    <property type="entry name" value="WD40"/>
    <property type="match status" value="3"/>
</dbReference>
<feature type="repeat" description="WD" evidence="3">
    <location>
        <begin position="251"/>
        <end position="285"/>
    </location>
</feature>
<dbReference type="InterPro" id="IPR015943">
    <property type="entry name" value="WD40/YVTN_repeat-like_dom_sf"/>
</dbReference>
<dbReference type="PANTHER" id="PTHR10971">
    <property type="entry name" value="MRNA EXPORT FACTOR AND BUB3"/>
    <property type="match status" value="1"/>
</dbReference>
<dbReference type="GO" id="GO:1990942">
    <property type="term" value="P:mitotic metaphase chromosome recapture"/>
    <property type="evidence" value="ECO:0007669"/>
    <property type="project" value="EnsemblFungi"/>
</dbReference>
<dbReference type="EMBL" id="KV454208">
    <property type="protein sequence ID" value="ODQ61574.1"/>
    <property type="molecule type" value="Genomic_DNA"/>
</dbReference>
<dbReference type="GeneID" id="30197601"/>
<dbReference type="GO" id="GO:0044774">
    <property type="term" value="P:mitotic DNA integrity checkpoint signaling"/>
    <property type="evidence" value="ECO:0007669"/>
    <property type="project" value="EnsemblFungi"/>
</dbReference>
<evidence type="ECO:0008006" key="6">
    <source>
        <dbReference type="Google" id="ProtNLM"/>
    </source>
</evidence>
<sequence length="350" mass="38673">MSGTGIVELPDSPKDIVSSIKFSPVYNHLLASSWDGIVHLYSTDPQSTQNDSLLKIDTHTPVTDITWDGFTWKKAFLSNVDGEVKEIDLENARATNVIGTKHDSGIQALTYIPNSRGILVSGSWDKSIQYLDCRLQNSGKLGSTAYHTKLPEKVFAMDATENNVVVAMSNRLVHIYDIRNPTSPLQIRESGLKYQTRSLKCMPNGSGYAQSSIEGRVAIEYFDPSSKVQAQKYAFKCHRLPCSDVDLVSPVNALSFHKKYGTLFTAGSDCHVCLWDQSSKKRLRQYSKFDQSVVCLDTDYKDGNSILAIATSDDSFKTVATLDGGAPLPSKSSIYLKYLGENEGMPKTRS</sequence>
<dbReference type="GO" id="GO:0033597">
    <property type="term" value="C:mitotic checkpoint complex"/>
    <property type="evidence" value="ECO:0007669"/>
    <property type="project" value="EnsemblFungi"/>
</dbReference>
<dbReference type="RefSeq" id="XP_019040781.1">
    <property type="nucleotide sequence ID" value="XM_019180355.1"/>
</dbReference>
<dbReference type="Pfam" id="PF00400">
    <property type="entry name" value="WD40"/>
    <property type="match status" value="3"/>
</dbReference>
<protein>
    <recommendedName>
        <fullName evidence="6">Anaphase-promoting complex subunit 4 WD40 domain-containing protein</fullName>
    </recommendedName>
</protein>
<proteinExistence type="predicted"/>
<dbReference type="AlphaFoldDB" id="A0A1E3P8M9"/>
<keyword evidence="5" id="KW-1185">Reference proteome</keyword>
<dbReference type="GO" id="GO:0140499">
    <property type="term" value="P:negative regulation of mitotic spindle assembly checkpoint signaling"/>
    <property type="evidence" value="ECO:0007669"/>
    <property type="project" value="EnsemblFungi"/>
</dbReference>
<dbReference type="Gene3D" id="2.130.10.10">
    <property type="entry name" value="YVTN repeat-like/Quinoprotein amine dehydrogenase"/>
    <property type="match status" value="1"/>
</dbReference>
<keyword evidence="2" id="KW-0677">Repeat</keyword>
<dbReference type="Proteomes" id="UP000094112">
    <property type="component" value="Unassembled WGS sequence"/>
</dbReference>
<evidence type="ECO:0000313" key="5">
    <source>
        <dbReference type="Proteomes" id="UP000094112"/>
    </source>
</evidence>
<reference evidence="4 5" key="1">
    <citation type="journal article" date="2016" name="Proc. Natl. Acad. Sci. U.S.A.">
        <title>Comparative genomics of biotechnologically important yeasts.</title>
        <authorList>
            <person name="Riley R."/>
            <person name="Haridas S."/>
            <person name="Wolfe K.H."/>
            <person name="Lopes M.R."/>
            <person name="Hittinger C.T."/>
            <person name="Goeker M."/>
            <person name="Salamov A.A."/>
            <person name="Wisecaver J.H."/>
            <person name="Long T.M."/>
            <person name="Calvey C.H."/>
            <person name="Aerts A.L."/>
            <person name="Barry K.W."/>
            <person name="Choi C."/>
            <person name="Clum A."/>
            <person name="Coughlan A.Y."/>
            <person name="Deshpande S."/>
            <person name="Douglass A.P."/>
            <person name="Hanson S.J."/>
            <person name="Klenk H.-P."/>
            <person name="LaButti K.M."/>
            <person name="Lapidus A."/>
            <person name="Lindquist E.A."/>
            <person name="Lipzen A.M."/>
            <person name="Meier-Kolthoff J.P."/>
            <person name="Ohm R.A."/>
            <person name="Otillar R.P."/>
            <person name="Pangilinan J.L."/>
            <person name="Peng Y."/>
            <person name="Rokas A."/>
            <person name="Rosa C.A."/>
            <person name="Scheuner C."/>
            <person name="Sibirny A.A."/>
            <person name="Slot J.C."/>
            <person name="Stielow J.B."/>
            <person name="Sun H."/>
            <person name="Kurtzman C.P."/>
            <person name="Blackwell M."/>
            <person name="Grigoriev I.V."/>
            <person name="Jeffries T.W."/>
        </authorList>
    </citation>
    <scope>NUCLEOTIDE SEQUENCE [LARGE SCALE GENOMIC DNA]</scope>
    <source>
        <strain evidence="5">ATCC 58044 / CBS 1984 / NCYC 433 / NRRL Y-366-8</strain>
    </source>
</reference>
<dbReference type="SUPFAM" id="SSF50978">
    <property type="entry name" value="WD40 repeat-like"/>
    <property type="match status" value="1"/>
</dbReference>
<dbReference type="OrthoDB" id="10262475at2759"/>
<evidence type="ECO:0000256" key="3">
    <source>
        <dbReference type="PROSITE-ProRule" id="PRU00221"/>
    </source>
</evidence>